<feature type="signal peptide" evidence="1">
    <location>
        <begin position="1"/>
        <end position="30"/>
    </location>
</feature>
<reference evidence="2 3" key="1">
    <citation type="submission" date="2017-09" db="EMBL/GenBank/DDBJ databases">
        <authorList>
            <person name="Ehlers B."/>
            <person name="Leendertz F.H."/>
        </authorList>
    </citation>
    <scope>NUCLEOTIDE SEQUENCE [LARGE SCALE GENOMIC DNA]</scope>
    <source>
        <strain evidence="2 3">USBA 140</strain>
    </source>
</reference>
<organism evidence="2 3">
    <name type="scientific">Caenispirillum bisanense</name>
    <dbReference type="NCBI Taxonomy" id="414052"/>
    <lineage>
        <taxon>Bacteria</taxon>
        <taxon>Pseudomonadati</taxon>
        <taxon>Pseudomonadota</taxon>
        <taxon>Alphaproteobacteria</taxon>
        <taxon>Rhodospirillales</taxon>
        <taxon>Novispirillaceae</taxon>
        <taxon>Caenispirillum</taxon>
    </lineage>
</organism>
<dbReference type="OrthoDB" id="2080452at2"/>
<protein>
    <submittedName>
        <fullName evidence="2">Uncharacterized protein</fullName>
    </submittedName>
</protein>
<dbReference type="EMBL" id="OCNJ01000008">
    <property type="protein sequence ID" value="SOD98921.1"/>
    <property type="molecule type" value="Genomic_DNA"/>
</dbReference>
<evidence type="ECO:0000313" key="3">
    <source>
        <dbReference type="Proteomes" id="UP000219621"/>
    </source>
</evidence>
<accession>A0A286GTP5</accession>
<dbReference type="RefSeq" id="WP_141415192.1">
    <property type="nucleotide sequence ID" value="NZ_OCNJ01000008.1"/>
</dbReference>
<dbReference type="Proteomes" id="UP000219621">
    <property type="component" value="Unassembled WGS sequence"/>
</dbReference>
<evidence type="ECO:0000313" key="2">
    <source>
        <dbReference type="EMBL" id="SOD98921.1"/>
    </source>
</evidence>
<keyword evidence="3" id="KW-1185">Reference proteome</keyword>
<sequence length="316" mass="33859">MPPTTRRPPVIARHAAALLLLAALVQPAAAQEGAPSDPRTQALVEDLRRVIGDAEARDVPRDHLLQTLKGLVGRYDEPFAHVLVRDTFQDGTYTSDPAWRVLSGDWQAVAGSVVSPPTGPALTTPTQPPDDVEALRERIGAVTELVERLRKKDEPAPPPAPVQAPTTRPAPAAVALPVAIPQAFRVRLLVTLEDEPGAHAVALRLTDGDAKRDQGYGLAIESFGSRSRLVLSRDSGLGESTLASQTLPYTLAGGEVRDLVLERTVDGTFRVLLGEAPVLTAKDPRRAPDLRRLVLERTGGRLIVSLVEVRAAAVRP</sequence>
<proteinExistence type="predicted"/>
<keyword evidence="1" id="KW-0732">Signal</keyword>
<feature type="chain" id="PRO_5012673788" evidence="1">
    <location>
        <begin position="31"/>
        <end position="316"/>
    </location>
</feature>
<dbReference type="AlphaFoldDB" id="A0A286GTP5"/>
<gene>
    <name evidence="2" type="ORF">SAMN05421508_108142</name>
</gene>
<evidence type="ECO:0000256" key="1">
    <source>
        <dbReference type="SAM" id="SignalP"/>
    </source>
</evidence>
<name>A0A286GTP5_9PROT</name>